<dbReference type="CDD" id="cd13578">
    <property type="entry name" value="PBP2_Bug27"/>
    <property type="match status" value="1"/>
</dbReference>
<dbReference type="Pfam" id="PF03401">
    <property type="entry name" value="TctC"/>
    <property type="match status" value="1"/>
</dbReference>
<evidence type="ECO:0000256" key="2">
    <source>
        <dbReference type="SAM" id="SignalP"/>
    </source>
</evidence>
<dbReference type="PIRSF" id="PIRSF017082">
    <property type="entry name" value="YflP"/>
    <property type="match status" value="1"/>
</dbReference>
<dbReference type="PANTHER" id="PTHR42928">
    <property type="entry name" value="TRICARBOXYLATE-BINDING PROTEIN"/>
    <property type="match status" value="1"/>
</dbReference>
<dbReference type="Proteomes" id="UP000501534">
    <property type="component" value="Chromosome"/>
</dbReference>
<dbReference type="Gene3D" id="3.40.190.10">
    <property type="entry name" value="Periplasmic binding protein-like II"/>
    <property type="match status" value="1"/>
</dbReference>
<protein>
    <recommendedName>
        <fullName evidence="5">Tripartite-type tricarboxylate transporter receptor subunit TctC</fullName>
    </recommendedName>
</protein>
<organism evidence="3 4">
    <name type="scientific">Usitatibacter rugosus</name>
    <dbReference type="NCBI Taxonomy" id="2732067"/>
    <lineage>
        <taxon>Bacteria</taxon>
        <taxon>Pseudomonadati</taxon>
        <taxon>Pseudomonadota</taxon>
        <taxon>Betaproteobacteria</taxon>
        <taxon>Nitrosomonadales</taxon>
        <taxon>Usitatibacteraceae</taxon>
        <taxon>Usitatibacter</taxon>
    </lineage>
</organism>
<evidence type="ECO:0008006" key="5">
    <source>
        <dbReference type="Google" id="ProtNLM"/>
    </source>
</evidence>
<dbReference type="RefSeq" id="WP_171091530.1">
    <property type="nucleotide sequence ID" value="NZ_CP053069.1"/>
</dbReference>
<accession>A0A6M4GW79</accession>
<sequence>MKPLPRRRQLLAALSTLPLLGARGALAQDKWPNKPIKLMIGFPPGGGADAMGRLVGAKLGERLGQPVIIDNKTGATGTICSDIVAKSPPDGYTLQVAHINSNAIGPLLVAKGKFDPINDFTPITLIGITPQMLCHHPKHKFKDVPDLIAYAKANPGKLTFASSGVGSIQHIAAEDFKLRAGVDMLHVPFKGTGEAMAALLSGDVDLTFSSTGSAVPQVKGGKLILLAVGSPKRLPDYPTTPAIAETLPGYDISTWYGLAGPKNLPLAIVDRIYTEVQAILKDPAVVKRFDELDAKVSSGSPKQFGDFWKAEVARYQKLIIDAKITA</sequence>
<reference evidence="3 4" key="1">
    <citation type="submission" date="2020-04" db="EMBL/GenBank/DDBJ databases">
        <title>Usitatibacter rugosus gen. nov., sp. nov. and Usitatibacter palustris sp. nov., novel members of Usitatibacteraceae fam. nov. within the order Nitrosomonadales isolated from soil.</title>
        <authorList>
            <person name="Huber K.J."/>
            <person name="Neumann-Schaal M."/>
            <person name="Geppert A."/>
            <person name="Luckner M."/>
            <person name="Wanner G."/>
            <person name="Overmann J."/>
        </authorList>
    </citation>
    <scope>NUCLEOTIDE SEQUENCE [LARGE SCALE GENOMIC DNA]</scope>
    <source>
        <strain evidence="3 4">0125_3</strain>
    </source>
</reference>
<evidence type="ECO:0000256" key="1">
    <source>
        <dbReference type="ARBA" id="ARBA00006987"/>
    </source>
</evidence>
<keyword evidence="2" id="KW-0732">Signal</keyword>
<evidence type="ECO:0000313" key="4">
    <source>
        <dbReference type="Proteomes" id="UP000501534"/>
    </source>
</evidence>
<dbReference type="PANTHER" id="PTHR42928:SF5">
    <property type="entry name" value="BLR1237 PROTEIN"/>
    <property type="match status" value="1"/>
</dbReference>
<dbReference type="InterPro" id="IPR042100">
    <property type="entry name" value="Bug_dom1"/>
</dbReference>
<dbReference type="InterPro" id="IPR005064">
    <property type="entry name" value="BUG"/>
</dbReference>
<dbReference type="SUPFAM" id="SSF53850">
    <property type="entry name" value="Periplasmic binding protein-like II"/>
    <property type="match status" value="1"/>
</dbReference>
<dbReference type="Gene3D" id="3.40.190.150">
    <property type="entry name" value="Bordetella uptake gene, domain 1"/>
    <property type="match status" value="1"/>
</dbReference>
<comment type="similarity">
    <text evidence="1">Belongs to the UPF0065 (bug) family.</text>
</comment>
<name>A0A6M4GW79_9PROT</name>
<dbReference type="AlphaFoldDB" id="A0A6M4GW79"/>
<dbReference type="KEGG" id="uru:DSM104443_01823"/>
<proteinExistence type="inferred from homology"/>
<feature type="signal peptide" evidence="2">
    <location>
        <begin position="1"/>
        <end position="27"/>
    </location>
</feature>
<dbReference type="EMBL" id="CP053069">
    <property type="protein sequence ID" value="QJR10754.1"/>
    <property type="molecule type" value="Genomic_DNA"/>
</dbReference>
<keyword evidence="4" id="KW-1185">Reference proteome</keyword>
<evidence type="ECO:0000313" key="3">
    <source>
        <dbReference type="EMBL" id="QJR10754.1"/>
    </source>
</evidence>
<feature type="chain" id="PRO_5026696481" description="Tripartite-type tricarboxylate transporter receptor subunit TctC" evidence="2">
    <location>
        <begin position="28"/>
        <end position="326"/>
    </location>
</feature>
<gene>
    <name evidence="3" type="ORF">DSM104443_01823</name>
</gene>